<feature type="non-terminal residue" evidence="2">
    <location>
        <position position="114"/>
    </location>
</feature>
<comment type="caution">
    <text evidence="2">The sequence shown here is derived from an EMBL/GenBank/DDBJ whole genome shotgun (WGS) entry which is preliminary data.</text>
</comment>
<evidence type="ECO:0000313" key="3">
    <source>
        <dbReference type="Proteomes" id="UP000652761"/>
    </source>
</evidence>
<dbReference type="EMBL" id="NMUH01000375">
    <property type="protein sequence ID" value="MQL77970.1"/>
    <property type="molecule type" value="Genomic_DNA"/>
</dbReference>
<gene>
    <name evidence="2" type="ORF">Taro_010394</name>
</gene>
<dbReference type="Proteomes" id="UP000652761">
    <property type="component" value="Unassembled WGS sequence"/>
</dbReference>
<organism evidence="2 3">
    <name type="scientific">Colocasia esculenta</name>
    <name type="common">Wild taro</name>
    <name type="synonym">Arum esculentum</name>
    <dbReference type="NCBI Taxonomy" id="4460"/>
    <lineage>
        <taxon>Eukaryota</taxon>
        <taxon>Viridiplantae</taxon>
        <taxon>Streptophyta</taxon>
        <taxon>Embryophyta</taxon>
        <taxon>Tracheophyta</taxon>
        <taxon>Spermatophyta</taxon>
        <taxon>Magnoliopsida</taxon>
        <taxon>Liliopsida</taxon>
        <taxon>Araceae</taxon>
        <taxon>Aroideae</taxon>
        <taxon>Colocasieae</taxon>
        <taxon>Colocasia</taxon>
    </lineage>
</organism>
<feature type="non-terminal residue" evidence="2">
    <location>
        <position position="1"/>
    </location>
</feature>
<evidence type="ECO:0000256" key="1">
    <source>
        <dbReference type="SAM" id="MobiDB-lite"/>
    </source>
</evidence>
<feature type="region of interest" description="Disordered" evidence="1">
    <location>
        <begin position="20"/>
        <end position="39"/>
    </location>
</feature>
<keyword evidence="3" id="KW-1185">Reference proteome</keyword>
<dbReference type="AlphaFoldDB" id="A0A843U7I4"/>
<evidence type="ECO:0000313" key="2">
    <source>
        <dbReference type="EMBL" id="MQL77970.1"/>
    </source>
</evidence>
<reference evidence="2" key="1">
    <citation type="submission" date="2017-07" db="EMBL/GenBank/DDBJ databases">
        <title>Taro Niue Genome Assembly and Annotation.</title>
        <authorList>
            <person name="Atibalentja N."/>
            <person name="Keating K."/>
            <person name="Fields C.J."/>
        </authorList>
    </citation>
    <scope>NUCLEOTIDE SEQUENCE</scope>
    <source>
        <strain evidence="2">Niue_2</strain>
        <tissue evidence="2">Leaf</tissue>
    </source>
</reference>
<accession>A0A843U7I4</accession>
<protein>
    <submittedName>
        <fullName evidence="2">Uncharacterized protein</fullName>
    </submittedName>
</protein>
<name>A0A843U7I4_COLES</name>
<proteinExistence type="predicted"/>
<sequence length="114" mass="12511">SLSSAIAVFKLKKLESKWWGHPSLGSGQPGPRLPRQRRRAATTASIWLGDLLSGHEHRGGIPRVETQPSSFLLHASPFPVSGFLLPPSLLCRISLLSEPNSDPSRPTTILSRRR</sequence>